<dbReference type="Proteomes" id="UP000807342">
    <property type="component" value="Unassembled WGS sequence"/>
</dbReference>
<evidence type="ECO:0000313" key="5">
    <source>
        <dbReference type="Proteomes" id="UP000807342"/>
    </source>
</evidence>
<sequence>MSSINTIRIVAAEYPVKSVVVLKSSKAEVVRTFVIALKGGQNKLVISKLPSTIETQSVRISGLNPNAPKNRTYLSDVVCSVAAVDDAPNEAVHMLEVKKSTLVHEKKVLDTQADVLVKYANSLTGEHANPDVMNVFLTSFVEHGRSNIRAIAKLEAEIAGIDKQIKEEKKKGSLLKGSIDTEVTVVITADNDTRIDLKLTYIVSNTHWSPTYELDAVTGENGQPSRTVSLHYRACITQSTGEDWSNAALTLSTVATDTIVKRIPRLEPVRIRVSYNGESRRAGLFGAQQQVQQQQQRAPNAFGAPAFGAPAPAFGFGAPVPAGRFGASAFGNTTSAPPAGLFGAASSQPSQPPPPTTHSAFGIFGAVSSQPPQPPPPAVPAATLTGSGEATPDDDLIFLDNEDSGSEKGGDADELPAKLVTQTPMALTYTVRGRSSIPSDGKEHIVTIAILPFETEIEYVSVPRVDPRVYLQCQVKNDSDYRLLPGPVSIILDDSYVSKTTIPDVNRNDVFNFTLGDDPSVIISYSRVLKSVKEGSGAFADVANVTTYTTWITVQNKHDFPIERLTLRDAIPISDDSRVRVVLRKPKELVEAKGVFVKVNRATGDSGEPDEDGLMVRWAKEKEGLYEYKWRVDGDDKISLGTVFEVKASSDLTCSFSEFTNGFGKKA</sequence>
<keyword evidence="5" id="KW-1185">Reference proteome</keyword>
<gene>
    <name evidence="4" type="ORF">P691DRAFT_810305</name>
</gene>
<dbReference type="Pfam" id="PF13600">
    <property type="entry name" value="DUF4140"/>
    <property type="match status" value="1"/>
</dbReference>
<dbReference type="EMBL" id="MU151104">
    <property type="protein sequence ID" value="KAF9450483.1"/>
    <property type="molecule type" value="Genomic_DNA"/>
</dbReference>
<feature type="region of interest" description="Disordered" evidence="1">
    <location>
        <begin position="340"/>
        <end position="413"/>
    </location>
</feature>
<dbReference type="PANTHER" id="PTHR31005:SF8">
    <property type="entry name" value="DUF4139 DOMAIN-CONTAINING PROTEIN"/>
    <property type="match status" value="1"/>
</dbReference>
<dbReference type="Pfam" id="PF13598">
    <property type="entry name" value="DUF4139"/>
    <property type="match status" value="1"/>
</dbReference>
<dbReference type="PANTHER" id="PTHR31005">
    <property type="entry name" value="DUF4139 DOMAIN-CONTAINING PROTEIN"/>
    <property type="match status" value="1"/>
</dbReference>
<evidence type="ECO:0000256" key="1">
    <source>
        <dbReference type="SAM" id="MobiDB-lite"/>
    </source>
</evidence>
<feature type="domain" description="DUF4139" evidence="2">
    <location>
        <begin position="197"/>
        <end position="589"/>
    </location>
</feature>
<evidence type="ECO:0000259" key="2">
    <source>
        <dbReference type="Pfam" id="PF13598"/>
    </source>
</evidence>
<proteinExistence type="predicted"/>
<protein>
    <recommendedName>
        <fullName evidence="6">DUF4139 domain-containing protein</fullName>
    </recommendedName>
</protein>
<feature type="compositionally biased region" description="Acidic residues" evidence="1">
    <location>
        <begin position="391"/>
        <end position="404"/>
    </location>
</feature>
<comment type="caution">
    <text evidence="4">The sequence shown here is derived from an EMBL/GenBank/DDBJ whole genome shotgun (WGS) entry which is preliminary data.</text>
</comment>
<dbReference type="InterPro" id="IPR025554">
    <property type="entry name" value="DUF4140"/>
</dbReference>
<accession>A0A9P5XFK7</accession>
<reference evidence="4" key="1">
    <citation type="submission" date="2020-11" db="EMBL/GenBank/DDBJ databases">
        <authorList>
            <consortium name="DOE Joint Genome Institute"/>
            <person name="Ahrendt S."/>
            <person name="Riley R."/>
            <person name="Andreopoulos W."/>
            <person name="Labutti K."/>
            <person name="Pangilinan J."/>
            <person name="Ruiz-Duenas F.J."/>
            <person name="Barrasa J.M."/>
            <person name="Sanchez-Garcia M."/>
            <person name="Camarero S."/>
            <person name="Miyauchi S."/>
            <person name="Serrano A."/>
            <person name="Linde D."/>
            <person name="Babiker R."/>
            <person name="Drula E."/>
            <person name="Ayuso-Fernandez I."/>
            <person name="Pacheco R."/>
            <person name="Padilla G."/>
            <person name="Ferreira P."/>
            <person name="Barriuso J."/>
            <person name="Kellner H."/>
            <person name="Castanera R."/>
            <person name="Alfaro M."/>
            <person name="Ramirez L."/>
            <person name="Pisabarro A.G."/>
            <person name="Kuo A."/>
            <person name="Tritt A."/>
            <person name="Lipzen A."/>
            <person name="He G."/>
            <person name="Yan M."/>
            <person name="Ng V."/>
            <person name="Cullen D."/>
            <person name="Martin F."/>
            <person name="Rosso M.-N."/>
            <person name="Henrissat B."/>
            <person name="Hibbett D."/>
            <person name="Martinez A.T."/>
            <person name="Grigoriev I.V."/>
        </authorList>
    </citation>
    <scope>NUCLEOTIDE SEQUENCE</scope>
    <source>
        <strain evidence="4">MF-IS2</strain>
    </source>
</reference>
<dbReference type="InterPro" id="IPR037291">
    <property type="entry name" value="DUF4139"/>
</dbReference>
<name>A0A9P5XFK7_9AGAR</name>
<feature type="domain" description="DUF4140" evidence="3">
    <location>
        <begin position="20"/>
        <end position="120"/>
    </location>
</feature>
<dbReference type="OrthoDB" id="10068793at2759"/>
<evidence type="ECO:0000259" key="3">
    <source>
        <dbReference type="Pfam" id="PF13600"/>
    </source>
</evidence>
<evidence type="ECO:0008006" key="6">
    <source>
        <dbReference type="Google" id="ProtNLM"/>
    </source>
</evidence>
<dbReference type="AlphaFoldDB" id="A0A9P5XFK7"/>
<organism evidence="4 5">
    <name type="scientific">Macrolepiota fuliginosa MF-IS2</name>
    <dbReference type="NCBI Taxonomy" id="1400762"/>
    <lineage>
        <taxon>Eukaryota</taxon>
        <taxon>Fungi</taxon>
        <taxon>Dikarya</taxon>
        <taxon>Basidiomycota</taxon>
        <taxon>Agaricomycotina</taxon>
        <taxon>Agaricomycetes</taxon>
        <taxon>Agaricomycetidae</taxon>
        <taxon>Agaricales</taxon>
        <taxon>Agaricineae</taxon>
        <taxon>Agaricaceae</taxon>
        <taxon>Macrolepiota</taxon>
    </lineage>
</organism>
<dbReference type="InterPro" id="IPR011935">
    <property type="entry name" value="CHP02231"/>
</dbReference>
<evidence type="ECO:0000313" key="4">
    <source>
        <dbReference type="EMBL" id="KAF9450483.1"/>
    </source>
</evidence>